<evidence type="ECO:0000256" key="3">
    <source>
        <dbReference type="ARBA" id="ARBA00022840"/>
    </source>
</evidence>
<dbReference type="InterPro" id="IPR011761">
    <property type="entry name" value="ATP-grasp"/>
</dbReference>
<dbReference type="RefSeq" id="WP_345671511.1">
    <property type="nucleotide sequence ID" value="NZ_BAABKC010000112.1"/>
</dbReference>
<keyword evidence="3 4" id="KW-0067">ATP-binding</keyword>
<evidence type="ECO:0000256" key="4">
    <source>
        <dbReference type="PROSITE-ProRule" id="PRU00409"/>
    </source>
</evidence>
<dbReference type="InterPro" id="IPR040570">
    <property type="entry name" value="LAL_C2"/>
</dbReference>
<dbReference type="PANTHER" id="PTHR43585:SF2">
    <property type="entry name" value="ATP-GRASP ENZYME FSQD"/>
    <property type="match status" value="1"/>
</dbReference>
<protein>
    <recommendedName>
        <fullName evidence="6">ATP-grasp domain-containing protein</fullName>
    </recommendedName>
</protein>
<evidence type="ECO:0000256" key="2">
    <source>
        <dbReference type="ARBA" id="ARBA00022741"/>
    </source>
</evidence>
<dbReference type="Gene3D" id="3.30.470.20">
    <property type="entry name" value="ATP-grasp fold, B domain"/>
    <property type="match status" value="2"/>
</dbReference>
<feature type="compositionally biased region" description="Low complexity" evidence="5">
    <location>
        <begin position="9"/>
        <end position="21"/>
    </location>
</feature>
<keyword evidence="1" id="KW-0436">Ligase</keyword>
<keyword evidence="8" id="KW-1185">Reference proteome</keyword>
<dbReference type="Gene3D" id="3.30.1490.20">
    <property type="entry name" value="ATP-grasp fold, A domain"/>
    <property type="match status" value="2"/>
</dbReference>
<dbReference type="InterPro" id="IPR052032">
    <property type="entry name" value="ATP-dep_AA_Ligase"/>
</dbReference>
<dbReference type="SUPFAM" id="SSF56059">
    <property type="entry name" value="Glutathione synthetase ATP-binding domain-like"/>
    <property type="match status" value="2"/>
</dbReference>
<sequence length="831" mass="87842">MPGSTHPLGRPAAPPRRGGAAPGHVVVLHRWSDRYADYARYLDHTAHRVSYVTTERALTHLPSAQAAGVELVDSTENAKAVREAVDRLAERYGPPTRIVALQETDLDLAAVLRDELSLPGPGAEELRPVRDKLLMAQRLAAHAVPTPATAGAPDRAAVTRFAAAHGWPVLVKPRRGTASAHVTRLDSPRALAAYVFPADTDMIVQPWVPDRILHVDGVFDGRGLRFWRASRYLSTCLEFASGEALGSVEIDDGAALERIGALTARAARALLARPSVFHLELFESGTGALTVLELGARPGGAEVPFVWREVHGVDLMAAAFAHQTDTPDPTPAAPPAAGRVGGWLLVPPSVPAPCRVRSVTLPEDGPAYARSVPYRGQSLTGGGYEHAGARFRFAGRGTAEVEEALRRTARGTALVCTPLDARAPGRVAVVGCGNPPYRRYALAALADRVETALVQPGPPQWQRPYIGDRFRAADTSDADAVTEAVADLLASADGAGAVLTWDETLLATTAEVARRLNLPHLGPEAVRGCRDKLTTRQVLAAAAVPSAGFRHVHDRDGAVAAAGDLGLPVVVKPRGLAGSIGVTLARTPDEVGRAYESATTSAFPGIDRLAGAIVEEYLTGPEISVDCAVDGGRAHIVNVARKRLGFAPYFEEIGHLVAPWRHEPWADEVEFVVTAAHAALGLRTGVTHSELRLTPSRPRVVEVNGRLGGDFIPLLGRLATGVDQVAAAADLALGRAPDVSPRHERCAEVRFVYPPHDAVVHALDVTAAAAVPGIADAVALAPPGTELRLPPHGIVPRLAALIATGDSPEECGRALDAAERAVRHRLTPLPH</sequence>
<feature type="domain" description="ATP-grasp" evidence="6">
    <location>
        <begin position="136"/>
        <end position="324"/>
    </location>
</feature>
<dbReference type="SMART" id="SM01209">
    <property type="entry name" value="GARS_A"/>
    <property type="match status" value="1"/>
</dbReference>
<gene>
    <name evidence="7" type="ORF">GCM10023336_63900</name>
</gene>
<dbReference type="Proteomes" id="UP001500124">
    <property type="component" value="Unassembled WGS sequence"/>
</dbReference>
<evidence type="ECO:0000259" key="6">
    <source>
        <dbReference type="PROSITE" id="PS50975"/>
    </source>
</evidence>
<evidence type="ECO:0000256" key="5">
    <source>
        <dbReference type="SAM" id="MobiDB-lite"/>
    </source>
</evidence>
<organism evidence="7 8">
    <name type="scientific">Streptomyces similanensis</name>
    <dbReference type="NCBI Taxonomy" id="1274988"/>
    <lineage>
        <taxon>Bacteria</taxon>
        <taxon>Bacillati</taxon>
        <taxon>Actinomycetota</taxon>
        <taxon>Actinomycetes</taxon>
        <taxon>Kitasatosporales</taxon>
        <taxon>Streptomycetaceae</taxon>
        <taxon>Streptomyces</taxon>
    </lineage>
</organism>
<proteinExistence type="predicted"/>
<reference evidence="8" key="1">
    <citation type="journal article" date="2019" name="Int. J. Syst. Evol. Microbiol.">
        <title>The Global Catalogue of Microorganisms (GCM) 10K type strain sequencing project: providing services to taxonomists for standard genome sequencing and annotation.</title>
        <authorList>
            <consortium name="The Broad Institute Genomics Platform"/>
            <consortium name="The Broad Institute Genome Sequencing Center for Infectious Disease"/>
            <person name="Wu L."/>
            <person name="Ma J."/>
        </authorList>
    </citation>
    <scope>NUCLEOTIDE SEQUENCE [LARGE SCALE GENOMIC DNA]</scope>
    <source>
        <strain evidence="8">JCM 18410</strain>
    </source>
</reference>
<evidence type="ECO:0000313" key="8">
    <source>
        <dbReference type="Proteomes" id="UP001500124"/>
    </source>
</evidence>
<feature type="domain" description="ATP-grasp" evidence="6">
    <location>
        <begin position="536"/>
        <end position="733"/>
    </location>
</feature>
<evidence type="ECO:0000256" key="1">
    <source>
        <dbReference type="ARBA" id="ARBA00022598"/>
    </source>
</evidence>
<dbReference type="Pfam" id="PF18603">
    <property type="entry name" value="LAL_C2"/>
    <property type="match status" value="1"/>
</dbReference>
<dbReference type="PANTHER" id="PTHR43585">
    <property type="entry name" value="FUMIPYRROLE BIOSYNTHESIS PROTEIN C"/>
    <property type="match status" value="1"/>
</dbReference>
<keyword evidence="2 4" id="KW-0547">Nucleotide-binding</keyword>
<name>A0ABP9LGY0_9ACTN</name>
<comment type="caution">
    <text evidence="7">The sequence shown here is derived from an EMBL/GenBank/DDBJ whole genome shotgun (WGS) entry which is preliminary data.</text>
</comment>
<dbReference type="PROSITE" id="PS50975">
    <property type="entry name" value="ATP_GRASP"/>
    <property type="match status" value="2"/>
</dbReference>
<accession>A0ABP9LGY0</accession>
<dbReference type="Gene3D" id="3.40.50.20">
    <property type="match status" value="2"/>
</dbReference>
<dbReference type="EMBL" id="BAABKC010000112">
    <property type="protein sequence ID" value="GAA5075103.1"/>
    <property type="molecule type" value="Genomic_DNA"/>
</dbReference>
<feature type="region of interest" description="Disordered" evidence="5">
    <location>
        <begin position="1"/>
        <end position="21"/>
    </location>
</feature>
<dbReference type="Pfam" id="PF13535">
    <property type="entry name" value="ATP-grasp_4"/>
    <property type="match status" value="1"/>
</dbReference>
<dbReference type="InterPro" id="IPR013815">
    <property type="entry name" value="ATP_grasp_subdomain_1"/>
</dbReference>
<evidence type="ECO:0000313" key="7">
    <source>
        <dbReference type="EMBL" id="GAA5075103.1"/>
    </source>
</evidence>